<accession>F6S277</accession>
<dbReference type="InterPro" id="IPR004046">
    <property type="entry name" value="GST_C"/>
</dbReference>
<feature type="domain" description="GST N-terminal" evidence="9">
    <location>
        <begin position="2"/>
        <end position="89"/>
    </location>
</feature>
<comment type="similarity">
    <text evidence="2">Belongs to the GST superfamily. Mu family.</text>
</comment>
<dbReference type="GO" id="GO:0006749">
    <property type="term" value="P:glutathione metabolic process"/>
    <property type="evidence" value="ECO:0000318"/>
    <property type="project" value="GO_Central"/>
</dbReference>
<evidence type="ECO:0000259" key="10">
    <source>
        <dbReference type="PROSITE" id="PS50405"/>
    </source>
</evidence>
<evidence type="ECO:0000256" key="2">
    <source>
        <dbReference type="ARBA" id="ARBA00005861"/>
    </source>
</evidence>
<dbReference type="OrthoDB" id="4951845at2759"/>
<dbReference type="Pfam" id="PF02798">
    <property type="entry name" value="GST_N"/>
    <property type="match status" value="1"/>
</dbReference>
<dbReference type="GeneTree" id="ENSGT00940000166100"/>
<dbReference type="FunFam" id="1.20.1050.10:FF:000020">
    <property type="entry name" value="Glutathione S-transferase P 1"/>
    <property type="match status" value="1"/>
</dbReference>
<dbReference type="InterPro" id="IPR040079">
    <property type="entry name" value="Glutathione_S-Trfase"/>
</dbReference>
<dbReference type="SFLD" id="SFLDS00019">
    <property type="entry name" value="Glutathione_Transferase_(cytos"/>
    <property type="match status" value="1"/>
</dbReference>
<dbReference type="GeneID" id="100178653"/>
<dbReference type="CDD" id="cd03075">
    <property type="entry name" value="GST_N_Mu"/>
    <property type="match status" value="1"/>
</dbReference>
<dbReference type="InterPro" id="IPR004045">
    <property type="entry name" value="Glutathione_S-Trfase_N"/>
</dbReference>
<reference evidence="12" key="1">
    <citation type="journal article" date="2002" name="Science">
        <title>The draft genome of Ciona intestinalis: insights into chordate and vertebrate origins.</title>
        <authorList>
            <person name="Dehal P."/>
            <person name="Satou Y."/>
            <person name="Campbell R.K."/>
            <person name="Chapman J."/>
            <person name="Degnan B."/>
            <person name="De Tomaso A."/>
            <person name="Davidson B."/>
            <person name="Di Gregorio A."/>
            <person name="Gelpke M."/>
            <person name="Goodstein D.M."/>
            <person name="Harafuji N."/>
            <person name="Hastings K.E."/>
            <person name="Ho I."/>
            <person name="Hotta K."/>
            <person name="Huang W."/>
            <person name="Kawashima T."/>
            <person name="Lemaire P."/>
            <person name="Martinez D."/>
            <person name="Meinertzhagen I.A."/>
            <person name="Necula S."/>
            <person name="Nonaka M."/>
            <person name="Putnam N."/>
            <person name="Rash S."/>
            <person name="Saiga H."/>
            <person name="Satake M."/>
            <person name="Terry A."/>
            <person name="Yamada L."/>
            <person name="Wang H.G."/>
            <person name="Awazu S."/>
            <person name="Azumi K."/>
            <person name="Boore J."/>
            <person name="Branno M."/>
            <person name="Chin-Bow S."/>
            <person name="DeSantis R."/>
            <person name="Doyle S."/>
            <person name="Francino P."/>
            <person name="Keys D.N."/>
            <person name="Haga S."/>
            <person name="Hayashi H."/>
            <person name="Hino K."/>
            <person name="Imai K.S."/>
            <person name="Inaba K."/>
            <person name="Kano S."/>
            <person name="Kobayashi K."/>
            <person name="Kobayashi M."/>
            <person name="Lee B.I."/>
            <person name="Makabe K.W."/>
            <person name="Manohar C."/>
            <person name="Matassi G."/>
            <person name="Medina M."/>
            <person name="Mochizuki Y."/>
            <person name="Mount S."/>
            <person name="Morishita T."/>
            <person name="Miura S."/>
            <person name="Nakayama A."/>
            <person name="Nishizaka S."/>
            <person name="Nomoto H."/>
            <person name="Ohta F."/>
            <person name="Oishi K."/>
            <person name="Rigoutsos I."/>
            <person name="Sano M."/>
            <person name="Sasaki A."/>
            <person name="Sasakura Y."/>
            <person name="Shoguchi E."/>
            <person name="Shin-i T."/>
            <person name="Spagnuolo A."/>
            <person name="Stainier D."/>
            <person name="Suzuki M.M."/>
            <person name="Tassy O."/>
            <person name="Takatori N."/>
            <person name="Tokuoka M."/>
            <person name="Yagi K."/>
            <person name="Yoshizaki F."/>
            <person name="Wada S."/>
            <person name="Zhang C."/>
            <person name="Hyatt P.D."/>
            <person name="Larimer F."/>
            <person name="Detter C."/>
            <person name="Doggett N."/>
            <person name="Glavina T."/>
            <person name="Hawkins T."/>
            <person name="Richardson P."/>
            <person name="Lucas S."/>
            <person name="Kohara Y."/>
            <person name="Levine M."/>
            <person name="Satoh N."/>
            <person name="Rokhsar D.S."/>
        </authorList>
    </citation>
    <scope>NUCLEOTIDE SEQUENCE [LARGE SCALE GENOMIC DNA]</scope>
</reference>
<organism evidence="11 12">
    <name type="scientific">Ciona intestinalis</name>
    <name type="common">Transparent sea squirt</name>
    <name type="synonym">Ascidia intestinalis</name>
    <dbReference type="NCBI Taxonomy" id="7719"/>
    <lineage>
        <taxon>Eukaryota</taxon>
        <taxon>Metazoa</taxon>
        <taxon>Chordata</taxon>
        <taxon>Tunicata</taxon>
        <taxon>Ascidiacea</taxon>
        <taxon>Phlebobranchia</taxon>
        <taxon>Cionidae</taxon>
        <taxon>Ciona</taxon>
    </lineage>
</organism>
<comment type="function">
    <text evidence="1">Conjugation of reduced glutathione to a wide number of exogenous and endogenous hydrophobic electrophiles.</text>
</comment>
<dbReference type="InterPro" id="IPR036249">
    <property type="entry name" value="Thioredoxin-like_sf"/>
</dbReference>
<dbReference type="InterPro" id="IPR010987">
    <property type="entry name" value="Glutathione-S-Trfase_C-like"/>
</dbReference>
<dbReference type="PROSITE" id="PS50404">
    <property type="entry name" value="GST_NTER"/>
    <property type="match status" value="1"/>
</dbReference>
<dbReference type="InterPro" id="IPR050213">
    <property type="entry name" value="GST_superfamily"/>
</dbReference>
<dbReference type="PRINTS" id="PR01267">
    <property type="entry name" value="GSTRNSFRASEM"/>
</dbReference>
<dbReference type="RefSeq" id="XP_002119880.1">
    <property type="nucleotide sequence ID" value="XM_002119844.5"/>
</dbReference>
<dbReference type="PANTHER" id="PTHR11571:SF222">
    <property type="entry name" value="GLUTATHIONE TRANSFERASE"/>
    <property type="match status" value="1"/>
</dbReference>
<dbReference type="EC" id="2.5.1.18" evidence="5"/>
<reference evidence="11" key="2">
    <citation type="journal article" date="2008" name="Genome Biol.">
        <title>Improved genome assembly and evidence-based global gene model set for the chordate Ciona intestinalis: new insight into intron and operon populations.</title>
        <authorList>
            <person name="Satou Y."/>
            <person name="Mineta K."/>
            <person name="Ogasawara M."/>
            <person name="Sasakura Y."/>
            <person name="Shoguchi E."/>
            <person name="Ueno K."/>
            <person name="Yamada L."/>
            <person name="Matsumoto J."/>
            <person name="Wasserscheid J."/>
            <person name="Dewar K."/>
            <person name="Wiley G.B."/>
            <person name="Macmil S.L."/>
            <person name="Roe B.A."/>
            <person name="Zeller R.W."/>
            <person name="Hastings K.E."/>
            <person name="Lemaire P."/>
            <person name="Lindquist E."/>
            <person name="Endo T."/>
            <person name="Hotta K."/>
            <person name="Inaba K."/>
        </authorList>
    </citation>
    <scope>NUCLEOTIDE SEQUENCE [LARGE SCALE GENOMIC DNA]</scope>
    <source>
        <strain evidence="11">wild type</strain>
    </source>
</reference>
<dbReference type="HOGENOM" id="CLU_039475_2_0_1"/>
<evidence type="ECO:0000256" key="6">
    <source>
        <dbReference type="ARBA" id="ARBA00022679"/>
    </source>
</evidence>
<dbReference type="OMA" id="SIDPHAN"/>
<dbReference type="SFLD" id="SFLDG00363">
    <property type="entry name" value="AMPS_(cytGST):_Alpha-__Mu-__Pi"/>
    <property type="match status" value="1"/>
</dbReference>
<proteinExistence type="inferred from homology"/>
<evidence type="ECO:0000256" key="7">
    <source>
        <dbReference type="ARBA" id="ARBA00032759"/>
    </source>
</evidence>
<dbReference type="SFLD" id="SFLDG01205">
    <property type="entry name" value="AMPS.1"/>
    <property type="match status" value="1"/>
</dbReference>
<dbReference type="SUPFAM" id="SSF47616">
    <property type="entry name" value="GST C-terminal domain-like"/>
    <property type="match status" value="1"/>
</dbReference>
<feature type="domain" description="GST C-terminal" evidence="10">
    <location>
        <begin position="91"/>
        <end position="213"/>
    </location>
</feature>
<keyword evidence="12" id="KW-1185">Reference proteome</keyword>
<evidence type="ECO:0000256" key="3">
    <source>
        <dbReference type="ARBA" id="ARBA00007297"/>
    </source>
</evidence>
<protein>
    <recommendedName>
        <fullName evidence="5">glutathione transferase</fullName>
        <ecNumber evidence="5">2.5.1.18</ecNumber>
    </recommendedName>
    <alternativeName>
        <fullName evidence="7">GST class-pi</fullName>
    </alternativeName>
</protein>
<dbReference type="Proteomes" id="UP000008144">
    <property type="component" value="Chromosome 2"/>
</dbReference>
<gene>
    <name evidence="11" type="primary">LOC100178653</name>
</gene>
<dbReference type="GO" id="GO:0004364">
    <property type="term" value="F:glutathione transferase activity"/>
    <property type="evidence" value="ECO:0000318"/>
    <property type="project" value="GO_Central"/>
</dbReference>
<dbReference type="PANTHER" id="PTHR11571">
    <property type="entry name" value="GLUTATHIONE S-TRANSFERASE"/>
    <property type="match status" value="1"/>
</dbReference>
<evidence type="ECO:0000313" key="12">
    <source>
        <dbReference type="Proteomes" id="UP000008144"/>
    </source>
</evidence>
<comment type="subunit">
    <text evidence="4">Homodimer.</text>
</comment>
<keyword evidence="6" id="KW-0808">Transferase</keyword>
<accession>A0A1W2W681</accession>
<reference evidence="11" key="3">
    <citation type="submission" date="2025-08" db="UniProtKB">
        <authorList>
            <consortium name="Ensembl"/>
        </authorList>
    </citation>
    <scope>IDENTIFICATION</scope>
</reference>
<reference evidence="11" key="4">
    <citation type="submission" date="2025-09" db="UniProtKB">
        <authorList>
            <consortium name="Ensembl"/>
        </authorList>
    </citation>
    <scope>IDENTIFICATION</scope>
</reference>
<dbReference type="FunCoup" id="F6S277">
    <property type="interactions" value="22"/>
</dbReference>
<evidence type="ECO:0000259" key="9">
    <source>
        <dbReference type="PROSITE" id="PS50404"/>
    </source>
</evidence>
<evidence type="ECO:0000256" key="8">
    <source>
        <dbReference type="ARBA" id="ARBA00047960"/>
    </source>
</evidence>
<dbReference type="Gene3D" id="3.40.30.10">
    <property type="entry name" value="Glutaredoxin"/>
    <property type="match status" value="1"/>
</dbReference>
<dbReference type="PROSITE" id="PS50405">
    <property type="entry name" value="GST_CTER"/>
    <property type="match status" value="1"/>
</dbReference>
<dbReference type="Pfam" id="PF14497">
    <property type="entry name" value="GST_C_3"/>
    <property type="match status" value="1"/>
</dbReference>
<dbReference type="Ensembl" id="ENSCINT00000022322.2">
    <property type="protein sequence ID" value="ENSCINP00000022076.2"/>
    <property type="gene ID" value="ENSCING00000011588.2"/>
</dbReference>
<dbReference type="InParanoid" id="F6S277"/>
<comment type="catalytic activity">
    <reaction evidence="8">
        <text>RX + glutathione = an S-substituted glutathione + a halide anion + H(+)</text>
        <dbReference type="Rhea" id="RHEA:16437"/>
        <dbReference type="ChEBI" id="CHEBI:15378"/>
        <dbReference type="ChEBI" id="CHEBI:16042"/>
        <dbReference type="ChEBI" id="CHEBI:17792"/>
        <dbReference type="ChEBI" id="CHEBI:57925"/>
        <dbReference type="ChEBI" id="CHEBI:90779"/>
        <dbReference type="EC" id="2.5.1.18"/>
    </reaction>
</comment>
<dbReference type="EMBL" id="EAAA01001383">
    <property type="status" value="NOT_ANNOTATED_CDS"/>
    <property type="molecule type" value="Genomic_DNA"/>
</dbReference>
<evidence type="ECO:0000256" key="5">
    <source>
        <dbReference type="ARBA" id="ARBA00012452"/>
    </source>
</evidence>
<dbReference type="KEGG" id="cin:100178653"/>
<comment type="similarity">
    <text evidence="3">Belongs to the GST superfamily. Pi family.</text>
</comment>
<evidence type="ECO:0000313" key="11">
    <source>
        <dbReference type="Ensembl" id="ENSCINP00000022076.2"/>
    </source>
</evidence>
<evidence type="ECO:0000256" key="1">
    <source>
        <dbReference type="ARBA" id="ARBA00003701"/>
    </source>
</evidence>
<dbReference type="InterPro" id="IPR003081">
    <property type="entry name" value="GST_mu"/>
</dbReference>
<name>F6S277_CIOIN</name>
<dbReference type="Gene3D" id="1.20.1050.10">
    <property type="match status" value="1"/>
</dbReference>
<dbReference type="STRING" id="7719.ENSCINP00000022076"/>
<dbReference type="SUPFAM" id="SSF52833">
    <property type="entry name" value="Thioredoxin-like"/>
    <property type="match status" value="1"/>
</dbReference>
<evidence type="ECO:0000256" key="4">
    <source>
        <dbReference type="ARBA" id="ARBA00011738"/>
    </source>
</evidence>
<sequence length="225" mass="26793">MTKLILAYWDVRCLVEPIRLILEYAGVEYEFKAYPTGEAPDYSRPEWKADKFSLGFDFPNVPYLIDGEVKLTESWAIMKYLGRKYDLYPQTEEEHQRCDVAQGVVEDFRYKFINLCYYSTKESFAKGKFEFMQNFAVYMDRFELYLSNHRYMAGDRLTYVDFGLFEALDQIMVFDASLITDTYPTVFRFMSRIRDLKGVTTYRHSNRFKILPLFSKYAYWGGQSE</sequence>
<dbReference type="InterPro" id="IPR036282">
    <property type="entry name" value="Glutathione-S-Trfase_C_sf"/>
</dbReference>
<dbReference type="AlphaFoldDB" id="F6S277"/>